<evidence type="ECO:0000256" key="5">
    <source>
        <dbReference type="SAM" id="MobiDB-lite"/>
    </source>
</evidence>
<reference evidence="8 9" key="1">
    <citation type="journal article" date="2010" name="Science">
        <title>Genome expansion and gene loss in powdery mildew fungi reveal tradeoffs in extreme parasitism.</title>
        <authorList>
            <person name="Spanu P.D."/>
            <person name="Abbott J.C."/>
            <person name="Amselem J."/>
            <person name="Burgis T.A."/>
            <person name="Soanes D.M."/>
            <person name="Stueber K."/>
            <person name="Ver Loren van Themaat E."/>
            <person name="Brown J.K.M."/>
            <person name="Butcher S.A."/>
            <person name="Gurr S.J."/>
            <person name="Lebrun M.-H."/>
            <person name="Ridout C.J."/>
            <person name="Schulze-Lefert P."/>
            <person name="Talbot N.J."/>
            <person name="Ahmadinejad N."/>
            <person name="Ametz C."/>
            <person name="Barton G.R."/>
            <person name="Benjdia M."/>
            <person name="Bidzinski P."/>
            <person name="Bindschedler L.V."/>
            <person name="Both M."/>
            <person name="Brewer M.T."/>
            <person name="Cadle-Davidson L."/>
            <person name="Cadle-Davidson M.M."/>
            <person name="Collemare J."/>
            <person name="Cramer R."/>
            <person name="Frenkel O."/>
            <person name="Godfrey D."/>
            <person name="Harriman J."/>
            <person name="Hoede C."/>
            <person name="King B.C."/>
            <person name="Klages S."/>
            <person name="Kleemann J."/>
            <person name="Knoll D."/>
            <person name="Koti P.S."/>
            <person name="Kreplak J."/>
            <person name="Lopez-Ruiz F.J."/>
            <person name="Lu X."/>
            <person name="Maekawa T."/>
            <person name="Mahanil S."/>
            <person name="Micali C."/>
            <person name="Milgroom M.G."/>
            <person name="Montana G."/>
            <person name="Noir S."/>
            <person name="O'Connell R.J."/>
            <person name="Oberhaensli S."/>
            <person name="Parlange F."/>
            <person name="Pedersen C."/>
            <person name="Quesneville H."/>
            <person name="Reinhardt R."/>
            <person name="Rott M."/>
            <person name="Sacristan S."/>
            <person name="Schmidt S.M."/>
            <person name="Schoen M."/>
            <person name="Skamnioti P."/>
            <person name="Sommer H."/>
            <person name="Stephens A."/>
            <person name="Takahara H."/>
            <person name="Thordal-Christensen H."/>
            <person name="Vigouroux M."/>
            <person name="Wessling R."/>
            <person name="Wicker T."/>
            <person name="Panstruga R."/>
        </authorList>
    </citation>
    <scope>NUCLEOTIDE SEQUENCE [LARGE SCALE GENOMIC DNA]</scope>
    <source>
        <strain evidence="8">DH14</strain>
    </source>
</reference>
<dbReference type="PANTHER" id="PTHR28018:SF3">
    <property type="entry name" value="RESPIRATORY SUPERCOMPLEX FACTOR 2, MITOCHONDRIAL"/>
    <property type="match status" value="1"/>
</dbReference>
<evidence type="ECO:0000256" key="3">
    <source>
        <dbReference type="ARBA" id="ARBA00022989"/>
    </source>
</evidence>
<dbReference type="InParanoid" id="N1JIJ5"/>
<feature type="domain" description="HIG1" evidence="7">
    <location>
        <begin position="88"/>
        <end position="179"/>
    </location>
</feature>
<dbReference type="Pfam" id="PF04588">
    <property type="entry name" value="HIG_1_N"/>
    <property type="match status" value="1"/>
</dbReference>
<dbReference type="Proteomes" id="UP000015441">
    <property type="component" value="Unassembled WGS sequence"/>
</dbReference>
<evidence type="ECO:0000313" key="9">
    <source>
        <dbReference type="Proteomes" id="UP000015441"/>
    </source>
</evidence>
<keyword evidence="2 6" id="KW-0812">Transmembrane</keyword>
<evidence type="ECO:0000256" key="2">
    <source>
        <dbReference type="ARBA" id="ARBA00022692"/>
    </source>
</evidence>
<dbReference type="InterPro" id="IPR007667">
    <property type="entry name" value="Hypoxia_induced_domain"/>
</dbReference>
<dbReference type="FunCoup" id="N1JIJ5">
    <property type="interactions" value="49"/>
</dbReference>
<proteinExistence type="predicted"/>
<comment type="caution">
    <text evidence="8">The sequence shown here is derived from an EMBL/GenBank/DDBJ whole genome shotgun (WGS) entry which is preliminary data.</text>
</comment>
<dbReference type="GO" id="GO:0005739">
    <property type="term" value="C:mitochondrion"/>
    <property type="evidence" value="ECO:0007669"/>
    <property type="project" value="UniProtKB-SubCell"/>
</dbReference>
<comment type="subcellular location">
    <subcellularLocation>
        <location evidence="1">Mitochondrion</location>
    </subcellularLocation>
</comment>
<organism evidence="8 9">
    <name type="scientific">Blumeria graminis f. sp. hordei (strain DH14)</name>
    <name type="common">Barley powdery mildew</name>
    <name type="synonym">Oidium monilioides f. sp. hordei</name>
    <dbReference type="NCBI Taxonomy" id="546991"/>
    <lineage>
        <taxon>Eukaryota</taxon>
        <taxon>Fungi</taxon>
        <taxon>Dikarya</taxon>
        <taxon>Ascomycota</taxon>
        <taxon>Pezizomycotina</taxon>
        <taxon>Leotiomycetes</taxon>
        <taxon>Erysiphales</taxon>
        <taxon>Erysiphaceae</taxon>
        <taxon>Blumeria</taxon>
        <taxon>Blumeria hordei</taxon>
    </lineage>
</organism>
<dbReference type="HOGENOM" id="CLU_079101_0_0_1"/>
<sequence>MKILSQLEEEKHYDATVIGGLIGGSLGLTAGFVAIYAGQRRFPIIRDLTLPMKSFLVTSAGTFSAIISADRASRDFEKHRDPSRQYRDQASIQTERLDSQKPIIQRLKDWGSTNRYSLVTASWVASMGTAFAIVSRNKYITGAQKLVQARIYAQGLTLAVLIATAALEVGDARSGKGRWETVTVLETDDSNNSHLVEKRIHHESYPGQDLWKDIVAAEERKMEAKKAAKLEEDNKRASGALSTDSKER</sequence>
<feature type="transmembrane region" description="Helical" evidence="6">
    <location>
        <begin position="116"/>
        <end position="135"/>
    </location>
</feature>
<gene>
    <name evidence="8" type="ORF">BGHDH14_bgh04174</name>
</gene>
<feature type="region of interest" description="Disordered" evidence="5">
    <location>
        <begin position="225"/>
        <end position="248"/>
    </location>
</feature>
<evidence type="ECO:0000256" key="1">
    <source>
        <dbReference type="ARBA" id="ARBA00004173"/>
    </source>
</evidence>
<evidence type="ECO:0000256" key="6">
    <source>
        <dbReference type="SAM" id="Phobius"/>
    </source>
</evidence>
<keyword evidence="4 6" id="KW-0472">Membrane</keyword>
<dbReference type="PANTHER" id="PTHR28018">
    <property type="entry name" value="RESPIRATORY SUPERCOMPLEX FACTOR 2, MITOCHONDRIAL"/>
    <property type="match status" value="1"/>
</dbReference>
<dbReference type="STRING" id="546991.N1JIJ5"/>
<protein>
    <submittedName>
        <fullName evidence="8">Mitochondrial hypoxia responsive domain-containing protein</fullName>
    </submittedName>
</protein>
<evidence type="ECO:0000313" key="8">
    <source>
        <dbReference type="EMBL" id="CCU77986.1"/>
    </source>
</evidence>
<dbReference type="InterPro" id="IPR040153">
    <property type="entry name" value="Rcf2"/>
</dbReference>
<feature type="transmembrane region" description="Helical" evidence="6">
    <location>
        <begin position="15"/>
        <end position="38"/>
    </location>
</feature>
<dbReference type="PROSITE" id="PS51503">
    <property type="entry name" value="HIG1"/>
    <property type="match status" value="1"/>
</dbReference>
<accession>N1JIJ5</accession>
<keyword evidence="3 6" id="KW-1133">Transmembrane helix</keyword>
<keyword evidence="9" id="KW-1185">Reference proteome</keyword>
<name>N1JIJ5_BLUG1</name>
<dbReference type="AlphaFoldDB" id="N1JIJ5"/>
<dbReference type="EMBL" id="CAUH01003939">
    <property type="protein sequence ID" value="CCU77986.1"/>
    <property type="molecule type" value="Genomic_DNA"/>
</dbReference>
<dbReference type="OrthoDB" id="1915122at2759"/>
<dbReference type="GO" id="GO:0033617">
    <property type="term" value="P:mitochondrial respiratory chain complex IV assembly"/>
    <property type="evidence" value="ECO:0007669"/>
    <property type="project" value="TreeGrafter"/>
</dbReference>
<evidence type="ECO:0000259" key="7">
    <source>
        <dbReference type="PROSITE" id="PS51503"/>
    </source>
</evidence>
<dbReference type="eggNOG" id="ENOG502QT50">
    <property type="taxonomic scope" value="Eukaryota"/>
</dbReference>
<evidence type="ECO:0000256" key="4">
    <source>
        <dbReference type="ARBA" id="ARBA00023136"/>
    </source>
</evidence>
<feature type="compositionally biased region" description="Basic and acidic residues" evidence="5">
    <location>
        <begin position="225"/>
        <end position="236"/>
    </location>
</feature>